<dbReference type="Proteomes" id="UP000305064">
    <property type="component" value="Unassembled WGS sequence"/>
</dbReference>
<feature type="transmembrane region" description="Helical" evidence="5">
    <location>
        <begin position="68"/>
        <end position="87"/>
    </location>
</feature>
<evidence type="ECO:0000256" key="6">
    <source>
        <dbReference type="SAM" id="SignalP"/>
    </source>
</evidence>
<evidence type="ECO:0000256" key="4">
    <source>
        <dbReference type="ARBA" id="ARBA00023136"/>
    </source>
</evidence>
<feature type="transmembrane region" description="Helical" evidence="5">
    <location>
        <begin position="146"/>
        <end position="167"/>
    </location>
</feature>
<evidence type="ECO:0000256" key="5">
    <source>
        <dbReference type="SAM" id="Phobius"/>
    </source>
</evidence>
<evidence type="ECO:0000256" key="2">
    <source>
        <dbReference type="ARBA" id="ARBA00022692"/>
    </source>
</evidence>
<keyword evidence="6" id="KW-0732">Signal</keyword>
<organism evidence="7 8">
    <name type="scientific">Aureobasidium pullulans</name>
    <name type="common">Black yeast</name>
    <name type="synonym">Pullularia pullulans</name>
    <dbReference type="NCBI Taxonomy" id="5580"/>
    <lineage>
        <taxon>Eukaryota</taxon>
        <taxon>Fungi</taxon>
        <taxon>Dikarya</taxon>
        <taxon>Ascomycota</taxon>
        <taxon>Pezizomycotina</taxon>
        <taxon>Dothideomycetes</taxon>
        <taxon>Dothideomycetidae</taxon>
        <taxon>Dothideales</taxon>
        <taxon>Saccotheciaceae</taxon>
        <taxon>Aureobasidium</taxon>
    </lineage>
</organism>
<feature type="transmembrane region" description="Helical" evidence="5">
    <location>
        <begin position="36"/>
        <end position="56"/>
    </location>
</feature>
<keyword evidence="3 5" id="KW-1133">Transmembrane helix</keyword>
<evidence type="ECO:0000313" key="8">
    <source>
        <dbReference type="Proteomes" id="UP000305064"/>
    </source>
</evidence>
<feature type="chain" id="PRO_5044090701" evidence="6">
    <location>
        <begin position="21"/>
        <end position="175"/>
    </location>
</feature>
<dbReference type="PANTHER" id="PTHR42718:SF1">
    <property type="entry name" value="LOW AFFINITY AMMONIUM TRANSPORTER"/>
    <property type="match status" value="1"/>
</dbReference>
<comment type="caution">
    <text evidence="7">The sequence shown here is derived from an EMBL/GenBank/DDBJ whole genome shotgun (WGS) entry which is preliminary data.</text>
</comment>
<dbReference type="PANTHER" id="PTHR42718">
    <property type="entry name" value="MAJOR FACILITATOR SUPERFAMILY MULTIDRUG TRANSPORTER MFSC"/>
    <property type="match status" value="1"/>
</dbReference>
<protein>
    <submittedName>
        <fullName evidence="7">Uncharacterized protein</fullName>
    </submittedName>
</protein>
<sequence>WWPWAFWALIIAYVVTAVAAQLIVPADELGSDAQDVQFDYLGCITGVTGLILFNFSWNQAANVGWPMVYNYVLLIVGILFPVAFVWIELKVAGQPLVPIKALSGESILALAVIAAGWGSFGIWVLCPRCGLLASVATGILLSKTKVSNVLLLATLFFLIGQILIATAPPTQIYWA</sequence>
<dbReference type="EMBL" id="QZBJ01000034">
    <property type="protein sequence ID" value="THY73784.1"/>
    <property type="molecule type" value="Genomic_DNA"/>
</dbReference>
<dbReference type="GO" id="GO:0016020">
    <property type="term" value="C:membrane"/>
    <property type="evidence" value="ECO:0007669"/>
    <property type="project" value="UniProtKB-SubCell"/>
</dbReference>
<reference evidence="7 8" key="1">
    <citation type="submission" date="2018-10" db="EMBL/GenBank/DDBJ databases">
        <title>Fifty Aureobasidium pullulans genomes reveal a recombining polyextremotolerant generalist.</title>
        <authorList>
            <person name="Gostincar C."/>
            <person name="Turk M."/>
            <person name="Zajc J."/>
            <person name="Gunde-Cimerman N."/>
        </authorList>
    </citation>
    <scope>NUCLEOTIDE SEQUENCE [LARGE SCALE GENOMIC DNA]</scope>
    <source>
        <strain evidence="7 8">EXF-4256</strain>
    </source>
</reference>
<evidence type="ECO:0000256" key="3">
    <source>
        <dbReference type="ARBA" id="ARBA00022989"/>
    </source>
</evidence>
<accession>A0A4S9W6H2</accession>
<evidence type="ECO:0000256" key="1">
    <source>
        <dbReference type="ARBA" id="ARBA00004141"/>
    </source>
</evidence>
<comment type="subcellular location">
    <subcellularLocation>
        <location evidence="1">Membrane</location>
        <topology evidence="1">Multi-pass membrane protein</topology>
    </subcellularLocation>
</comment>
<gene>
    <name evidence="7" type="ORF">D6C94_05470</name>
</gene>
<proteinExistence type="predicted"/>
<feature type="transmembrane region" description="Helical" evidence="5">
    <location>
        <begin position="107"/>
        <end position="126"/>
    </location>
</feature>
<keyword evidence="2 5" id="KW-0812">Transmembrane</keyword>
<dbReference type="AlphaFoldDB" id="A0A4S9W6H2"/>
<name>A0A4S9W6H2_AURPU</name>
<feature type="signal peptide" evidence="6">
    <location>
        <begin position="1"/>
        <end position="20"/>
    </location>
</feature>
<feature type="non-terminal residue" evidence="7">
    <location>
        <position position="1"/>
    </location>
</feature>
<keyword evidence="4 5" id="KW-0472">Membrane</keyword>
<evidence type="ECO:0000313" key="7">
    <source>
        <dbReference type="EMBL" id="THY73784.1"/>
    </source>
</evidence>